<proteinExistence type="predicted"/>
<dbReference type="EMBL" id="MU853769">
    <property type="protein sequence ID" value="KAK3942939.1"/>
    <property type="molecule type" value="Genomic_DNA"/>
</dbReference>
<reference evidence="2" key="1">
    <citation type="journal article" date="2023" name="Mol. Phylogenet. Evol.">
        <title>Genome-scale phylogeny and comparative genomics of the fungal order Sordariales.</title>
        <authorList>
            <person name="Hensen N."/>
            <person name="Bonometti L."/>
            <person name="Westerberg I."/>
            <person name="Brannstrom I.O."/>
            <person name="Guillou S."/>
            <person name="Cros-Aarteil S."/>
            <person name="Calhoun S."/>
            <person name="Haridas S."/>
            <person name="Kuo A."/>
            <person name="Mondo S."/>
            <person name="Pangilinan J."/>
            <person name="Riley R."/>
            <person name="LaButti K."/>
            <person name="Andreopoulos B."/>
            <person name="Lipzen A."/>
            <person name="Chen C."/>
            <person name="Yan M."/>
            <person name="Daum C."/>
            <person name="Ng V."/>
            <person name="Clum A."/>
            <person name="Steindorff A."/>
            <person name="Ohm R.A."/>
            <person name="Martin F."/>
            <person name="Silar P."/>
            <person name="Natvig D.O."/>
            <person name="Lalanne C."/>
            <person name="Gautier V."/>
            <person name="Ament-Velasquez S.L."/>
            <person name="Kruys A."/>
            <person name="Hutchinson M.I."/>
            <person name="Powell A.J."/>
            <person name="Barry K."/>
            <person name="Miller A.N."/>
            <person name="Grigoriev I.V."/>
            <person name="Debuchy R."/>
            <person name="Gladieux P."/>
            <person name="Hiltunen Thoren M."/>
            <person name="Johannesson H."/>
        </authorList>
    </citation>
    <scope>NUCLEOTIDE SEQUENCE [LARGE SCALE GENOMIC DNA]</scope>
    <source>
        <strain evidence="2">CBS 340.73</strain>
    </source>
</reference>
<name>A0AAN6NBW6_9PEZI</name>
<protein>
    <submittedName>
        <fullName evidence="1">Uncharacterized protein</fullName>
    </submittedName>
</protein>
<dbReference type="Proteomes" id="UP001303473">
    <property type="component" value="Unassembled WGS sequence"/>
</dbReference>
<dbReference type="AlphaFoldDB" id="A0AAN6NBW6"/>
<accession>A0AAN6NBW6</accession>
<sequence>MSDQPLPEDVLDQGYLGVPSMKELIEAGSDIRSTICFEIIDGYFYGLSNQTTFKVTGTDLMSYYVCFRFPLNPRGFYEIKQAARKRMWRRRHAEGVIDDRWTSLRIFKDERTGMLKVIESRKE</sequence>
<keyword evidence="2" id="KW-1185">Reference proteome</keyword>
<evidence type="ECO:0000313" key="2">
    <source>
        <dbReference type="Proteomes" id="UP001303473"/>
    </source>
</evidence>
<gene>
    <name evidence="1" type="ORF">QBC46DRAFT_338915</name>
</gene>
<organism evidence="1 2">
    <name type="scientific">Diplogelasinospora grovesii</name>
    <dbReference type="NCBI Taxonomy" id="303347"/>
    <lineage>
        <taxon>Eukaryota</taxon>
        <taxon>Fungi</taxon>
        <taxon>Dikarya</taxon>
        <taxon>Ascomycota</taxon>
        <taxon>Pezizomycotina</taxon>
        <taxon>Sordariomycetes</taxon>
        <taxon>Sordariomycetidae</taxon>
        <taxon>Sordariales</taxon>
        <taxon>Diplogelasinosporaceae</taxon>
        <taxon>Diplogelasinospora</taxon>
    </lineage>
</organism>
<comment type="caution">
    <text evidence="1">The sequence shown here is derived from an EMBL/GenBank/DDBJ whole genome shotgun (WGS) entry which is preliminary data.</text>
</comment>
<evidence type="ECO:0000313" key="1">
    <source>
        <dbReference type="EMBL" id="KAK3942939.1"/>
    </source>
</evidence>